<gene>
    <name evidence="2" type="ORF">A3224_07210</name>
</gene>
<evidence type="ECO:0000313" key="3">
    <source>
        <dbReference type="Proteomes" id="UP000076077"/>
    </source>
</evidence>
<dbReference type="Gene3D" id="1.10.3210.10">
    <property type="entry name" value="Hypothetical protein af1432"/>
    <property type="match status" value="1"/>
</dbReference>
<dbReference type="Pfam" id="PF01966">
    <property type="entry name" value="HD"/>
    <property type="match status" value="1"/>
</dbReference>
<dbReference type="GeneID" id="76607836"/>
<name>A0A143HL29_MICTH</name>
<keyword evidence="2" id="KW-0378">Hydrolase</keyword>
<dbReference type="InterPro" id="IPR006674">
    <property type="entry name" value="HD_domain"/>
</dbReference>
<dbReference type="RefSeq" id="WP_067152967.1">
    <property type="nucleotide sequence ID" value="NZ_CP014864.1"/>
</dbReference>
<dbReference type="KEGG" id="mthd:A3224_07210"/>
<sequence length="174" mass="19749">MINSIEEAYQLLDSMNAPNRLKTHVRLVGEAAEILIQKCEDLGLNLDFNFIHMGVAIHDIGKIVHHQEMTGPGSNHEPEGERILLNKGVSPKLARVCLSHARWQEMECSTEELIIALADSLWKGRRAELLELEIIDRFARKLNLDRWEIFSELDLAFEDIASGGHERLERSISG</sequence>
<feature type="domain" description="HD" evidence="1">
    <location>
        <begin position="31"/>
        <end position="121"/>
    </location>
</feature>
<accession>A0A143HL29</accession>
<reference evidence="3" key="1">
    <citation type="submission" date="2016-03" db="EMBL/GenBank/DDBJ databases">
        <authorList>
            <person name="Lee Y.-S."/>
            <person name="Choi Y.-L."/>
        </authorList>
    </citation>
    <scope>NUCLEOTIDE SEQUENCE [LARGE SCALE GENOMIC DNA]</scope>
    <source>
        <strain evidence="3">DAU221</strain>
    </source>
</reference>
<proteinExistence type="predicted"/>
<dbReference type="AlphaFoldDB" id="A0A143HL29"/>
<evidence type="ECO:0000259" key="1">
    <source>
        <dbReference type="Pfam" id="PF01966"/>
    </source>
</evidence>
<organism evidence="2 3">
    <name type="scientific">Microbulbifer thermotolerans</name>
    <dbReference type="NCBI Taxonomy" id="252514"/>
    <lineage>
        <taxon>Bacteria</taxon>
        <taxon>Pseudomonadati</taxon>
        <taxon>Pseudomonadota</taxon>
        <taxon>Gammaproteobacteria</taxon>
        <taxon>Cellvibrionales</taxon>
        <taxon>Microbulbiferaceae</taxon>
        <taxon>Microbulbifer</taxon>
    </lineage>
</organism>
<dbReference type="EMBL" id="CP014864">
    <property type="protein sequence ID" value="AMX02398.1"/>
    <property type="molecule type" value="Genomic_DNA"/>
</dbReference>
<dbReference type="SUPFAM" id="SSF109604">
    <property type="entry name" value="HD-domain/PDEase-like"/>
    <property type="match status" value="1"/>
</dbReference>
<dbReference type="Proteomes" id="UP000076077">
    <property type="component" value="Chromosome"/>
</dbReference>
<protein>
    <submittedName>
        <fullName evidence="2">Phosphohydrolase</fullName>
    </submittedName>
</protein>
<evidence type="ECO:0000313" key="2">
    <source>
        <dbReference type="EMBL" id="AMX02398.1"/>
    </source>
</evidence>
<keyword evidence="3" id="KW-1185">Reference proteome</keyword>
<dbReference type="GO" id="GO:0016787">
    <property type="term" value="F:hydrolase activity"/>
    <property type="evidence" value="ECO:0007669"/>
    <property type="project" value="UniProtKB-KW"/>
</dbReference>
<dbReference type="OrthoDB" id="338520at2"/>